<evidence type="ECO:0000256" key="1">
    <source>
        <dbReference type="ARBA" id="ARBA00007623"/>
    </source>
</evidence>
<comment type="function">
    <text evidence="7">Calcium-regulated non-lysosomal thiol-protease.</text>
</comment>
<dbReference type="PANTHER" id="PTHR10183:SF329">
    <property type="entry name" value="CALPAIN-3"/>
    <property type="match status" value="1"/>
</dbReference>
<evidence type="ECO:0000256" key="6">
    <source>
        <dbReference type="PROSITE-ProRule" id="PRU00239"/>
    </source>
</evidence>
<evidence type="ECO:0000256" key="3">
    <source>
        <dbReference type="ARBA" id="ARBA00022801"/>
    </source>
</evidence>
<feature type="compositionally biased region" description="Low complexity" evidence="8">
    <location>
        <begin position="391"/>
        <end position="401"/>
    </location>
</feature>
<organism evidence="10 11">
    <name type="scientific">Neotoma lepida</name>
    <name type="common">Desert woodrat</name>
    <dbReference type="NCBI Taxonomy" id="56216"/>
    <lineage>
        <taxon>Eukaryota</taxon>
        <taxon>Metazoa</taxon>
        <taxon>Chordata</taxon>
        <taxon>Craniata</taxon>
        <taxon>Vertebrata</taxon>
        <taxon>Euteleostomi</taxon>
        <taxon>Mammalia</taxon>
        <taxon>Eutheria</taxon>
        <taxon>Euarchontoglires</taxon>
        <taxon>Glires</taxon>
        <taxon>Rodentia</taxon>
        <taxon>Myomorpha</taxon>
        <taxon>Muroidea</taxon>
        <taxon>Cricetidae</taxon>
        <taxon>Neotominae</taxon>
        <taxon>Neotoma</taxon>
    </lineage>
</organism>
<feature type="active site" evidence="5">
    <location>
        <position position="38"/>
    </location>
</feature>
<comment type="subunit">
    <text evidence="7">Homodimer.</text>
</comment>
<dbReference type="InterPro" id="IPR001300">
    <property type="entry name" value="Peptidase_C2_calpain_cat"/>
</dbReference>
<dbReference type="GO" id="GO:0043066">
    <property type="term" value="P:negative regulation of apoptotic process"/>
    <property type="evidence" value="ECO:0007669"/>
    <property type="project" value="TreeGrafter"/>
</dbReference>
<dbReference type="Pfam" id="PF16648">
    <property type="entry name" value="Calpain_u2"/>
    <property type="match status" value="1"/>
</dbReference>
<accession>A0A1A6G3J2</accession>
<dbReference type="OrthoDB" id="424753at2759"/>
<dbReference type="FunFam" id="2.60.120.380:FF:000002">
    <property type="entry name" value="calpain-3 isoform X1"/>
    <property type="match status" value="1"/>
</dbReference>
<keyword evidence="7" id="KW-0106">Calcium</keyword>
<keyword evidence="7" id="KW-0963">Cytoplasm</keyword>
<dbReference type="SUPFAM" id="SSF54001">
    <property type="entry name" value="Cysteine proteinases"/>
    <property type="match status" value="1"/>
</dbReference>
<comment type="caution">
    <text evidence="6">Lacks conserved residue(s) required for the propagation of feature annotation.</text>
</comment>
<dbReference type="PANTHER" id="PTHR10183">
    <property type="entry name" value="CALPAIN"/>
    <property type="match status" value="1"/>
</dbReference>
<reference evidence="10 11" key="1">
    <citation type="submission" date="2016-06" db="EMBL/GenBank/DDBJ databases">
        <title>The Draft Genome Sequence and Annotation of the Desert Woodrat Neotoma lepida.</title>
        <authorList>
            <person name="Campbell M."/>
            <person name="Oakeson K.F."/>
            <person name="Yandell M."/>
            <person name="Halpert J.R."/>
            <person name="Dearing D."/>
        </authorList>
    </citation>
    <scope>NUCLEOTIDE SEQUENCE [LARGE SCALE GENOMIC DNA]</scope>
    <source>
        <strain evidence="10">417</strain>
        <tissue evidence="10">Liver</tissue>
    </source>
</reference>
<evidence type="ECO:0000256" key="2">
    <source>
        <dbReference type="ARBA" id="ARBA00022670"/>
    </source>
</evidence>
<evidence type="ECO:0000313" key="10">
    <source>
        <dbReference type="EMBL" id="OBS60409.1"/>
    </source>
</evidence>
<comment type="similarity">
    <text evidence="1 7">Belongs to the peptidase C2 family.</text>
</comment>
<dbReference type="InterPro" id="IPR022684">
    <property type="entry name" value="Calpain_cysteine_protease"/>
</dbReference>
<comment type="subcellular location">
    <subcellularLocation>
        <location evidence="7">Cytoplasm</location>
    </subcellularLocation>
</comment>
<gene>
    <name evidence="10" type="ORF">A6R68_08488</name>
</gene>
<dbReference type="InterPro" id="IPR011992">
    <property type="entry name" value="EF-hand-dom_pair"/>
</dbReference>
<keyword evidence="4 7" id="KW-0788">Thiol protease</keyword>
<evidence type="ECO:0000256" key="4">
    <source>
        <dbReference type="ARBA" id="ARBA00022807"/>
    </source>
</evidence>
<protein>
    <recommendedName>
        <fullName evidence="7">Calpain-3</fullName>
        <ecNumber evidence="7">3.4.22.54</ecNumber>
    </recommendedName>
</protein>
<dbReference type="Proteomes" id="UP000092124">
    <property type="component" value="Unassembled WGS sequence"/>
</dbReference>
<evidence type="ECO:0000259" key="9">
    <source>
        <dbReference type="PROSITE" id="PS50203"/>
    </source>
</evidence>
<dbReference type="GO" id="GO:0006508">
    <property type="term" value="P:proteolysis"/>
    <property type="evidence" value="ECO:0007669"/>
    <property type="project" value="UniProtKB-UniRule"/>
</dbReference>
<dbReference type="Gene3D" id="3.90.70.10">
    <property type="entry name" value="Cysteine proteinases"/>
    <property type="match status" value="1"/>
</dbReference>
<dbReference type="CDD" id="cd00214">
    <property type="entry name" value="Calpain_III"/>
    <property type="match status" value="1"/>
</dbReference>
<dbReference type="SMART" id="SM00230">
    <property type="entry name" value="CysPc"/>
    <property type="match status" value="1"/>
</dbReference>
<dbReference type="Gene3D" id="2.60.120.380">
    <property type="match status" value="1"/>
</dbReference>
<dbReference type="GO" id="GO:0004198">
    <property type="term" value="F:calcium-dependent cysteine-type endopeptidase activity"/>
    <property type="evidence" value="ECO:0007669"/>
    <property type="project" value="UniProtKB-UniRule"/>
</dbReference>
<dbReference type="InterPro" id="IPR032100">
    <property type="entry name" value="Calpain_u2"/>
</dbReference>
<feature type="compositionally biased region" description="Basic and acidic residues" evidence="8">
    <location>
        <begin position="316"/>
        <end position="329"/>
    </location>
</feature>
<sequence length="446" mass="50677">MTYGTSPSGLNMGELIARMTIVPVQYETRMACGLVKGHAYSVTGLEEALFKGEKVKLVRLRNPWGQVEWNGSWSDGWKDWSFVDKDEKARLQHQVTEDGEFWMSYDDFVYHFTKLEICNLTADALESDKLQTWTVSVNEGRWVRGCSAGGCRNFPDTFWTNPQYRLKLLEEDDDPDDSEVICSFLVALMQKNRRKDRKLGANLFTIGFAIYEMHGNKQHLQKDFFLYNASKARSKTYINMREVSQRFRLPPSEYVIVPSTYEPHQEGEFILRVFSEKRNLSEEAENTISVDRPVPIIFVSDRANSNKELGVDQEAEEGKDKAGPDKRGEAPQARPGHADQETEEQQQFRNIFRQIAGDDMEICADELKNVLNTVVNKREGLMPDAGDGQGPQLPESSSSPFSIPPDKDLKTQGFTLESCRSMIALMDVSFPPPSPILLHLPIEPGE</sequence>
<feature type="domain" description="Calpain catalytic" evidence="9">
    <location>
        <begin position="23"/>
        <end position="121"/>
    </location>
</feature>
<comment type="caution">
    <text evidence="10">The sequence shown here is derived from an EMBL/GenBank/DDBJ whole genome shotgun (WGS) entry which is preliminary data.</text>
</comment>
<comment type="catalytic activity">
    <reaction evidence="7">
        <text>Broad endopeptidase activity.</text>
        <dbReference type="EC" id="3.4.22.54"/>
    </reaction>
</comment>
<feature type="region of interest" description="Disordered" evidence="8">
    <location>
        <begin position="307"/>
        <end position="345"/>
    </location>
</feature>
<dbReference type="STRING" id="56216.A0A1A6G3J2"/>
<dbReference type="FunFam" id="3.90.70.10:FF:000555">
    <property type="entry name" value="Calpain-3"/>
    <property type="match status" value="1"/>
</dbReference>
<dbReference type="Gene3D" id="1.10.238.10">
    <property type="entry name" value="EF-hand"/>
    <property type="match status" value="1"/>
</dbReference>
<dbReference type="SMART" id="SM00720">
    <property type="entry name" value="calpain_III"/>
    <property type="match status" value="1"/>
</dbReference>
<dbReference type="PRINTS" id="PR00704">
    <property type="entry name" value="CALPAIN"/>
</dbReference>
<dbReference type="GO" id="GO:0005737">
    <property type="term" value="C:cytoplasm"/>
    <property type="evidence" value="ECO:0007669"/>
    <property type="project" value="UniProtKB-SubCell"/>
</dbReference>
<evidence type="ECO:0000256" key="8">
    <source>
        <dbReference type="SAM" id="MobiDB-lite"/>
    </source>
</evidence>
<dbReference type="EMBL" id="LZPO01107901">
    <property type="protein sequence ID" value="OBS60409.1"/>
    <property type="molecule type" value="Genomic_DNA"/>
</dbReference>
<dbReference type="InterPro" id="IPR022682">
    <property type="entry name" value="Calpain_domain_III"/>
</dbReference>
<dbReference type="PROSITE" id="PS50203">
    <property type="entry name" value="CALPAIN_CAT"/>
    <property type="match status" value="1"/>
</dbReference>
<feature type="active site" evidence="5">
    <location>
        <position position="62"/>
    </location>
</feature>
<dbReference type="Pfam" id="PF01067">
    <property type="entry name" value="Calpain_III"/>
    <property type="match status" value="1"/>
</dbReference>
<keyword evidence="11" id="KW-1185">Reference proteome</keyword>
<dbReference type="InterPro" id="IPR022683">
    <property type="entry name" value="Calpain_III"/>
</dbReference>
<keyword evidence="7" id="KW-0479">Metal-binding</keyword>
<dbReference type="SUPFAM" id="SSF49758">
    <property type="entry name" value="Calpain large subunit, middle domain (domain III)"/>
    <property type="match status" value="1"/>
</dbReference>
<dbReference type="EC" id="3.4.22.54" evidence="7"/>
<dbReference type="InterPro" id="IPR033883">
    <property type="entry name" value="C2_III"/>
</dbReference>
<dbReference type="InterPro" id="IPR036213">
    <property type="entry name" value="Calpain_III_sf"/>
</dbReference>
<proteinExistence type="inferred from homology"/>
<keyword evidence="2 7" id="KW-0645">Protease</keyword>
<dbReference type="Pfam" id="PF00648">
    <property type="entry name" value="Peptidase_C2"/>
    <property type="match status" value="1"/>
</dbReference>
<dbReference type="GO" id="GO:0005509">
    <property type="term" value="F:calcium ion binding"/>
    <property type="evidence" value="ECO:0007669"/>
    <property type="project" value="UniProtKB-UniRule"/>
</dbReference>
<evidence type="ECO:0000313" key="11">
    <source>
        <dbReference type="Proteomes" id="UP000092124"/>
    </source>
</evidence>
<evidence type="ECO:0000256" key="5">
    <source>
        <dbReference type="PIRSR" id="PIRSR622684-1"/>
    </source>
</evidence>
<feature type="region of interest" description="Disordered" evidence="8">
    <location>
        <begin position="380"/>
        <end position="411"/>
    </location>
</feature>
<dbReference type="SUPFAM" id="SSF47473">
    <property type="entry name" value="EF-hand"/>
    <property type="match status" value="1"/>
</dbReference>
<dbReference type="AlphaFoldDB" id="A0A1A6G3J2"/>
<keyword evidence="3 7" id="KW-0378">Hydrolase</keyword>
<name>A0A1A6G3J2_NEOLE</name>
<evidence type="ECO:0000256" key="7">
    <source>
        <dbReference type="RuleBase" id="RU367132"/>
    </source>
</evidence>
<dbReference type="InterPro" id="IPR038765">
    <property type="entry name" value="Papain-like_cys_pep_sf"/>
</dbReference>